<evidence type="ECO:0000256" key="1">
    <source>
        <dbReference type="SAM" id="MobiDB-lite"/>
    </source>
</evidence>
<organism evidence="2 3">
    <name type="scientific">Kitasatospora cheerisanensis KCTC 2395</name>
    <dbReference type="NCBI Taxonomy" id="1348663"/>
    <lineage>
        <taxon>Bacteria</taxon>
        <taxon>Bacillati</taxon>
        <taxon>Actinomycetota</taxon>
        <taxon>Actinomycetes</taxon>
        <taxon>Kitasatosporales</taxon>
        <taxon>Streptomycetaceae</taxon>
        <taxon>Kitasatospora</taxon>
    </lineage>
</organism>
<sequence>MQLGAGDADDRAAHRPLQDGPVHPGQPAPVRRAGAARYCPREAARTAVPTPSSSSARSPFAAREIAAPASSGTSERSSTVTSQPTRRSPSAAASPPIPPPTTTAVPRTAAPPVLLQM</sequence>
<accession>A0A066Z1G3</accession>
<reference evidence="2 3" key="1">
    <citation type="submission" date="2014-05" db="EMBL/GenBank/DDBJ databases">
        <title>Draft Genome Sequence of Kitasatospora cheerisanensis KCTC 2395.</title>
        <authorList>
            <person name="Nam D.H."/>
        </authorList>
    </citation>
    <scope>NUCLEOTIDE SEQUENCE [LARGE SCALE GENOMIC DNA]</scope>
    <source>
        <strain evidence="2 3">KCTC 2395</strain>
    </source>
</reference>
<evidence type="ECO:0000313" key="3">
    <source>
        <dbReference type="Proteomes" id="UP000027178"/>
    </source>
</evidence>
<dbReference type="AlphaFoldDB" id="A0A066Z1G3"/>
<evidence type="ECO:0000313" key="2">
    <source>
        <dbReference type="EMBL" id="KDN87337.1"/>
    </source>
</evidence>
<feature type="compositionally biased region" description="Low complexity" evidence="1">
    <location>
        <begin position="45"/>
        <end position="63"/>
    </location>
</feature>
<feature type="compositionally biased region" description="Polar residues" evidence="1">
    <location>
        <begin position="70"/>
        <end position="83"/>
    </location>
</feature>
<dbReference type="Proteomes" id="UP000027178">
    <property type="component" value="Unassembled WGS sequence"/>
</dbReference>
<dbReference type="HOGENOM" id="CLU_2081676_0_0_11"/>
<protein>
    <submittedName>
        <fullName evidence="2">Uncharacterized protein</fullName>
    </submittedName>
</protein>
<feature type="compositionally biased region" description="Low complexity" evidence="1">
    <location>
        <begin position="102"/>
        <end position="117"/>
    </location>
</feature>
<name>A0A066Z1G3_9ACTN</name>
<feature type="region of interest" description="Disordered" evidence="1">
    <location>
        <begin position="1"/>
        <end position="117"/>
    </location>
</feature>
<proteinExistence type="predicted"/>
<keyword evidence="3" id="KW-1185">Reference proteome</keyword>
<gene>
    <name evidence="2" type="ORF">KCH_09030</name>
</gene>
<dbReference type="EMBL" id="JNBY01000040">
    <property type="protein sequence ID" value="KDN87337.1"/>
    <property type="molecule type" value="Genomic_DNA"/>
</dbReference>
<comment type="caution">
    <text evidence="2">The sequence shown here is derived from an EMBL/GenBank/DDBJ whole genome shotgun (WGS) entry which is preliminary data.</text>
</comment>
<feature type="compositionally biased region" description="Basic and acidic residues" evidence="1">
    <location>
        <begin position="8"/>
        <end position="17"/>
    </location>
</feature>
<feature type="compositionally biased region" description="Low complexity" evidence="1">
    <location>
        <begin position="84"/>
        <end position="94"/>
    </location>
</feature>